<proteinExistence type="predicted"/>
<accession>A0A7D7KG55</accession>
<sequence>MNIQEASDLIARYEHNVLVVGNSASRIDEFFKRYYIPDSKYYDFSQASGDGDLVAGRNDYAVSVVRDALNSEEHVIIFNCVGWPDLGEGSAILQFAMTARKLDKQLIVAVHERDASGLKCNFKTVGKLTGKDNIVVVSYPGSV</sequence>
<evidence type="ECO:0000313" key="2">
    <source>
        <dbReference type="Proteomes" id="UP000514533"/>
    </source>
</evidence>
<dbReference type="Proteomes" id="UP000514533">
    <property type="component" value="Plasmid pRHB01-C20_3"/>
</dbReference>
<dbReference type="EMBL" id="CP055983">
    <property type="protein sequence ID" value="QMS41739.1"/>
    <property type="molecule type" value="Genomic_DNA"/>
</dbReference>
<dbReference type="AlphaFoldDB" id="A0A7D7KG55"/>
<gene>
    <name evidence="1" type="ORF">HVV39_27720</name>
</gene>
<geneLocation type="plasmid" evidence="2">
    <name>prhb01-c20_3</name>
</geneLocation>
<evidence type="ECO:0000313" key="1">
    <source>
        <dbReference type="EMBL" id="QMS41739.1"/>
    </source>
</evidence>
<protein>
    <submittedName>
        <fullName evidence="1">Uncharacterized protein</fullName>
    </submittedName>
</protein>
<reference evidence="1 2" key="1">
    <citation type="submission" date="2020-06" db="EMBL/GenBank/DDBJ databases">
        <title>REHAB project genomes.</title>
        <authorList>
            <person name="Shaw L.P."/>
        </authorList>
    </citation>
    <scope>NUCLEOTIDE SEQUENCE [LARGE SCALE GENOMIC DNA]</scope>
    <source>
        <strain evidence="1 2">RHB01-C20</strain>
        <plasmid evidence="2">prhb01-c20_3</plasmid>
    </source>
</reference>
<organism evidence="1 2">
    <name type="scientific">Escherichia coli</name>
    <dbReference type="NCBI Taxonomy" id="562"/>
    <lineage>
        <taxon>Bacteria</taxon>
        <taxon>Pseudomonadati</taxon>
        <taxon>Pseudomonadota</taxon>
        <taxon>Gammaproteobacteria</taxon>
        <taxon>Enterobacterales</taxon>
        <taxon>Enterobacteriaceae</taxon>
        <taxon>Escherichia</taxon>
    </lineage>
</organism>
<name>A0A7D7KG55_ECOLX</name>
<keyword evidence="1" id="KW-0614">Plasmid</keyword>